<dbReference type="RefSeq" id="WP_307406098.1">
    <property type="nucleotide sequence ID" value="NZ_JAUSUR010000001.1"/>
</dbReference>
<keyword evidence="5" id="KW-0598">Phosphotransferase system</keyword>
<name>A0ABU0E083_9FIRM</name>
<gene>
    <name evidence="11" type="ORF">J2S15_001033</name>
</gene>
<sequence>MKNIQRALMTGVSYMLPFIVVAGLTIAGTGILTTYFGLDTDVIVKLNGFAWTVMGFIPPIFGAYVSYAIADKAGIAPGFIGGYIAANPILENTAASGFLGGLIAGIIAGFLVQWIKKLPFPEIIASLKSTLIIPVVASLVIYFMMAYPVGIVVGELNNLIIDGLLSLAGNTSTAFILGAILSAMCAFDMGGPLGKIALTFVFAVWADPSGLGFMANAAVFPGIMVPAIATGLASLIAPKKFTESERKNAPGAIVTGLVGITEATLPYAFRDPLHVIVPNIIGSAIGGALMMGLSISTTGVSGIIGIPAADKPLMFVVCIVVGVVVSTTLQVIFKKEASDAETTEDDVDFEMSF</sequence>
<dbReference type="NCBIfam" id="TIGR01427">
    <property type="entry name" value="PTS_IIC_fructo"/>
    <property type="match status" value="1"/>
</dbReference>
<comment type="caution">
    <text evidence="11">The sequence shown here is derived from an EMBL/GenBank/DDBJ whole genome shotgun (WGS) entry which is preliminary data.</text>
</comment>
<dbReference type="PANTHER" id="PTHR30505:SF0">
    <property type="entry name" value="FRUCTOSE-LIKE PTS SYSTEM EIIBC COMPONENT-RELATED"/>
    <property type="match status" value="1"/>
</dbReference>
<keyword evidence="8 9" id="KW-0472">Membrane</keyword>
<keyword evidence="2" id="KW-0813">Transport</keyword>
<feature type="transmembrane region" description="Helical" evidence="9">
    <location>
        <begin position="249"/>
        <end position="269"/>
    </location>
</feature>
<feature type="transmembrane region" description="Helical" evidence="9">
    <location>
        <begin position="281"/>
        <end position="306"/>
    </location>
</feature>
<proteinExistence type="predicted"/>
<evidence type="ECO:0000256" key="7">
    <source>
        <dbReference type="ARBA" id="ARBA00022989"/>
    </source>
</evidence>
<dbReference type="Pfam" id="PF02378">
    <property type="entry name" value="PTS_EIIC"/>
    <property type="match status" value="1"/>
</dbReference>
<evidence type="ECO:0000256" key="8">
    <source>
        <dbReference type="ARBA" id="ARBA00023136"/>
    </source>
</evidence>
<feature type="transmembrane region" description="Helical" evidence="9">
    <location>
        <begin position="217"/>
        <end position="237"/>
    </location>
</feature>
<dbReference type="InterPro" id="IPR013014">
    <property type="entry name" value="PTS_EIIC_2"/>
</dbReference>
<dbReference type="InterPro" id="IPR006327">
    <property type="entry name" value="PTS_IIC_fruc"/>
</dbReference>
<evidence type="ECO:0000256" key="6">
    <source>
        <dbReference type="ARBA" id="ARBA00022692"/>
    </source>
</evidence>
<dbReference type="Proteomes" id="UP001230220">
    <property type="component" value="Unassembled WGS sequence"/>
</dbReference>
<dbReference type="InterPro" id="IPR003352">
    <property type="entry name" value="PTS_EIIC"/>
</dbReference>
<evidence type="ECO:0000313" key="11">
    <source>
        <dbReference type="EMBL" id="MDQ0360302.1"/>
    </source>
</evidence>
<keyword evidence="3" id="KW-1003">Cell membrane</keyword>
<evidence type="ECO:0000256" key="5">
    <source>
        <dbReference type="ARBA" id="ARBA00022683"/>
    </source>
</evidence>
<dbReference type="InterPro" id="IPR050864">
    <property type="entry name" value="Bacterial_PTS_Sugar_Transport"/>
</dbReference>
<evidence type="ECO:0000256" key="3">
    <source>
        <dbReference type="ARBA" id="ARBA00022475"/>
    </source>
</evidence>
<protein>
    <submittedName>
        <fullName evidence="11">Fructose-specific phosphotransferase system IIC component</fullName>
    </submittedName>
</protein>
<dbReference type="PANTHER" id="PTHR30505">
    <property type="entry name" value="FRUCTOSE-LIKE PERMEASE"/>
    <property type="match status" value="1"/>
</dbReference>
<keyword evidence="6 9" id="KW-0812">Transmembrane</keyword>
<reference evidence="11 12" key="1">
    <citation type="submission" date="2023-07" db="EMBL/GenBank/DDBJ databases">
        <title>Genomic Encyclopedia of Type Strains, Phase IV (KMG-IV): sequencing the most valuable type-strain genomes for metagenomic binning, comparative biology and taxonomic classification.</title>
        <authorList>
            <person name="Goeker M."/>
        </authorList>
    </citation>
    <scope>NUCLEOTIDE SEQUENCE [LARGE SCALE GENOMIC DNA]</scope>
    <source>
        <strain evidence="11 12">DSM 16784</strain>
    </source>
</reference>
<keyword evidence="7 9" id="KW-1133">Transmembrane helix</keyword>
<organism evidence="11 12">
    <name type="scientific">Breznakia pachnodae</name>
    <dbReference type="NCBI Taxonomy" id="265178"/>
    <lineage>
        <taxon>Bacteria</taxon>
        <taxon>Bacillati</taxon>
        <taxon>Bacillota</taxon>
        <taxon>Erysipelotrichia</taxon>
        <taxon>Erysipelotrichales</taxon>
        <taxon>Erysipelotrichaceae</taxon>
        <taxon>Breznakia</taxon>
    </lineage>
</organism>
<evidence type="ECO:0000256" key="1">
    <source>
        <dbReference type="ARBA" id="ARBA00004429"/>
    </source>
</evidence>
<dbReference type="EMBL" id="JAUSUR010000001">
    <property type="protein sequence ID" value="MDQ0360302.1"/>
    <property type="molecule type" value="Genomic_DNA"/>
</dbReference>
<evidence type="ECO:0000256" key="2">
    <source>
        <dbReference type="ARBA" id="ARBA00022448"/>
    </source>
</evidence>
<feature type="domain" description="PTS EIIC type-2" evidence="10">
    <location>
        <begin position="4"/>
        <end position="343"/>
    </location>
</feature>
<dbReference type="PROSITE" id="PS51104">
    <property type="entry name" value="PTS_EIIC_TYPE_2"/>
    <property type="match status" value="1"/>
</dbReference>
<evidence type="ECO:0000313" key="12">
    <source>
        <dbReference type="Proteomes" id="UP001230220"/>
    </source>
</evidence>
<keyword evidence="4" id="KW-0762">Sugar transport</keyword>
<keyword evidence="12" id="KW-1185">Reference proteome</keyword>
<feature type="transmembrane region" description="Helical" evidence="9">
    <location>
        <begin position="313"/>
        <end position="333"/>
    </location>
</feature>
<evidence type="ECO:0000256" key="9">
    <source>
        <dbReference type="SAM" id="Phobius"/>
    </source>
</evidence>
<feature type="transmembrane region" description="Helical" evidence="9">
    <location>
        <begin position="48"/>
        <end position="67"/>
    </location>
</feature>
<evidence type="ECO:0000259" key="10">
    <source>
        <dbReference type="PROSITE" id="PS51104"/>
    </source>
</evidence>
<feature type="transmembrane region" description="Helical" evidence="9">
    <location>
        <begin position="127"/>
        <end position="147"/>
    </location>
</feature>
<accession>A0ABU0E083</accession>
<evidence type="ECO:0000256" key="4">
    <source>
        <dbReference type="ARBA" id="ARBA00022597"/>
    </source>
</evidence>
<feature type="transmembrane region" description="Helical" evidence="9">
    <location>
        <begin position="12"/>
        <end position="36"/>
    </location>
</feature>
<feature type="transmembrane region" description="Helical" evidence="9">
    <location>
        <begin position="159"/>
        <end position="181"/>
    </location>
</feature>
<feature type="transmembrane region" description="Helical" evidence="9">
    <location>
        <begin position="96"/>
        <end position="115"/>
    </location>
</feature>
<comment type="subcellular location">
    <subcellularLocation>
        <location evidence="1">Cell inner membrane</location>
        <topology evidence="1">Multi-pass membrane protein</topology>
    </subcellularLocation>
</comment>